<proteinExistence type="inferred from homology"/>
<accession>A0ABW5HS57</accession>
<dbReference type="Pfam" id="PF02668">
    <property type="entry name" value="TauD"/>
    <property type="match status" value="1"/>
</dbReference>
<organism evidence="9 10">
    <name type="scientific">Amycolatopsis albidoflavus</name>
    <dbReference type="NCBI Taxonomy" id="102226"/>
    <lineage>
        <taxon>Bacteria</taxon>
        <taxon>Bacillati</taxon>
        <taxon>Actinomycetota</taxon>
        <taxon>Actinomycetes</taxon>
        <taxon>Pseudonocardiales</taxon>
        <taxon>Pseudonocardiaceae</taxon>
        <taxon>Amycolatopsis</taxon>
    </lineage>
</organism>
<dbReference type="GO" id="GO:0051213">
    <property type="term" value="F:dioxygenase activity"/>
    <property type="evidence" value="ECO:0007669"/>
    <property type="project" value="UniProtKB-KW"/>
</dbReference>
<evidence type="ECO:0000313" key="10">
    <source>
        <dbReference type="Proteomes" id="UP001597542"/>
    </source>
</evidence>
<comment type="similarity">
    <text evidence="3">Belongs to the gamma-BBH/TMLD family.</text>
</comment>
<dbReference type="InterPro" id="IPR042098">
    <property type="entry name" value="TauD-like_sf"/>
</dbReference>
<comment type="cofactor">
    <cofactor evidence="1">
        <name>Fe(2+)</name>
        <dbReference type="ChEBI" id="CHEBI:29033"/>
    </cofactor>
</comment>
<evidence type="ECO:0000313" key="9">
    <source>
        <dbReference type="EMBL" id="MFD2479668.1"/>
    </source>
</evidence>
<comment type="cofactor">
    <cofactor evidence="2">
        <name>L-ascorbate</name>
        <dbReference type="ChEBI" id="CHEBI:38290"/>
    </cofactor>
</comment>
<keyword evidence="5 9" id="KW-0223">Dioxygenase</keyword>
<sequence>MDSRHILVDGHPFSTVWLRDNCLCPSCRHPENFSKVVDISELPGPPIAESVLLDEDTLVVEWGNPARHRSSYPVAWLLEHSYGELPAPAESARRTWNSADWAADPPVSFDIRECSADGGPWAEHLLKYGFAFFDGMTESELDRFVTAIGPVQHTEFGRFITVKANPEVKDLTTTGHGLAPHTDFSTYLHMPPLLQFMLFIENSAEGGDSIFVDGFKVAEDLRKEHPDKFALLAATPVNFQQVYTDWRYFLKRTRPIIEVAPDDEVSGLFFAHSHTAAWQLPADEADAFYEAYNTLFGYLKSPGYQLRIRMEAGQCIALQNGRMLHGRTAYDPASGPRELLDAFVPWEYFEARMRFHSHRKWYPAT</sequence>
<name>A0ABW5HS57_9PSEU</name>
<evidence type="ECO:0000256" key="5">
    <source>
        <dbReference type="ARBA" id="ARBA00022964"/>
    </source>
</evidence>
<protein>
    <submittedName>
        <fullName evidence="9">TauD/TfdA family dioxygenase</fullName>
    </submittedName>
</protein>
<reference evidence="10" key="1">
    <citation type="journal article" date="2019" name="Int. J. Syst. Evol. Microbiol.">
        <title>The Global Catalogue of Microorganisms (GCM) 10K type strain sequencing project: providing services to taxonomists for standard genome sequencing and annotation.</title>
        <authorList>
            <consortium name="The Broad Institute Genomics Platform"/>
            <consortium name="The Broad Institute Genome Sequencing Center for Infectious Disease"/>
            <person name="Wu L."/>
            <person name="Ma J."/>
        </authorList>
    </citation>
    <scope>NUCLEOTIDE SEQUENCE [LARGE SCALE GENOMIC DNA]</scope>
    <source>
        <strain evidence="10">CGMCC 4.7638</strain>
    </source>
</reference>
<feature type="domain" description="TauD/TfdA-like" evidence="8">
    <location>
        <begin position="108"/>
        <end position="340"/>
    </location>
</feature>
<keyword evidence="6" id="KW-0560">Oxidoreductase</keyword>
<dbReference type="InterPro" id="IPR050411">
    <property type="entry name" value="AlphaKG_dependent_hydroxylases"/>
</dbReference>
<dbReference type="Gene3D" id="3.30.2020.30">
    <property type="match status" value="1"/>
</dbReference>
<dbReference type="SUPFAM" id="SSF51197">
    <property type="entry name" value="Clavaminate synthase-like"/>
    <property type="match status" value="1"/>
</dbReference>
<keyword evidence="10" id="KW-1185">Reference proteome</keyword>
<dbReference type="PANTHER" id="PTHR10696:SF51">
    <property type="entry name" value="TRIMETHYLLYSINE DIOXYGENASE, MITOCHONDRIAL"/>
    <property type="match status" value="1"/>
</dbReference>
<dbReference type="Proteomes" id="UP001597542">
    <property type="component" value="Unassembled WGS sequence"/>
</dbReference>
<evidence type="ECO:0000256" key="7">
    <source>
        <dbReference type="ARBA" id="ARBA00023004"/>
    </source>
</evidence>
<keyword evidence="4" id="KW-0479">Metal-binding</keyword>
<dbReference type="InterPro" id="IPR003819">
    <property type="entry name" value="TauD/TfdA-like"/>
</dbReference>
<evidence type="ECO:0000256" key="3">
    <source>
        <dbReference type="ARBA" id="ARBA00008654"/>
    </source>
</evidence>
<keyword evidence="7" id="KW-0408">Iron</keyword>
<evidence type="ECO:0000256" key="4">
    <source>
        <dbReference type="ARBA" id="ARBA00022723"/>
    </source>
</evidence>
<dbReference type="PANTHER" id="PTHR10696">
    <property type="entry name" value="GAMMA-BUTYROBETAINE HYDROXYLASE-RELATED"/>
    <property type="match status" value="1"/>
</dbReference>
<dbReference type="RefSeq" id="WP_344277869.1">
    <property type="nucleotide sequence ID" value="NZ_BAAAHV010000013.1"/>
</dbReference>
<dbReference type="InterPro" id="IPR038492">
    <property type="entry name" value="GBBH-like_N_sf"/>
</dbReference>
<gene>
    <name evidence="9" type="ORF">ACFSUT_05250</name>
</gene>
<evidence type="ECO:0000259" key="8">
    <source>
        <dbReference type="Pfam" id="PF02668"/>
    </source>
</evidence>
<dbReference type="Gene3D" id="3.60.130.10">
    <property type="entry name" value="Clavaminate synthase-like"/>
    <property type="match status" value="1"/>
</dbReference>
<evidence type="ECO:0000256" key="2">
    <source>
        <dbReference type="ARBA" id="ARBA00001961"/>
    </source>
</evidence>
<dbReference type="EMBL" id="JBHUKQ010000004">
    <property type="protein sequence ID" value="MFD2479668.1"/>
    <property type="molecule type" value="Genomic_DNA"/>
</dbReference>
<comment type="caution">
    <text evidence="9">The sequence shown here is derived from an EMBL/GenBank/DDBJ whole genome shotgun (WGS) entry which is preliminary data.</text>
</comment>
<evidence type="ECO:0000256" key="1">
    <source>
        <dbReference type="ARBA" id="ARBA00001954"/>
    </source>
</evidence>
<evidence type="ECO:0000256" key="6">
    <source>
        <dbReference type="ARBA" id="ARBA00023002"/>
    </source>
</evidence>